<dbReference type="PaxDb" id="214684-Q5KGX8"/>
<feature type="compositionally biased region" description="Polar residues" evidence="1">
    <location>
        <begin position="154"/>
        <end position="164"/>
    </location>
</feature>
<reference evidence="3 4" key="1">
    <citation type="journal article" date="2005" name="Science">
        <title>The genome of the basidiomycetous yeast and human pathogen Cryptococcus neoformans.</title>
        <authorList>
            <person name="Loftus B.J."/>
            <person name="Fung E."/>
            <person name="Roncaglia P."/>
            <person name="Rowley D."/>
            <person name="Amedeo P."/>
            <person name="Bruno D."/>
            <person name="Vamathevan J."/>
            <person name="Miranda M."/>
            <person name="Anderson I.J."/>
            <person name="Fraser J.A."/>
            <person name="Allen J.E."/>
            <person name="Bosdet I.E."/>
            <person name="Brent M.R."/>
            <person name="Chiu R."/>
            <person name="Doering T.L."/>
            <person name="Donlin M.J."/>
            <person name="D'Souza C.A."/>
            <person name="Fox D.S."/>
            <person name="Grinberg V."/>
            <person name="Fu J."/>
            <person name="Fukushima M."/>
            <person name="Haas B.J."/>
            <person name="Huang J.C."/>
            <person name="Janbon G."/>
            <person name="Jones S.J."/>
            <person name="Koo H.L."/>
            <person name="Krzywinski M.I."/>
            <person name="Kwon-Chung J.K."/>
            <person name="Lengeler K.B."/>
            <person name="Maiti R."/>
            <person name="Marra M.A."/>
            <person name="Marra R.E."/>
            <person name="Mathewson C.A."/>
            <person name="Mitchell T.G."/>
            <person name="Pertea M."/>
            <person name="Riggs F.R."/>
            <person name="Salzberg S.L."/>
            <person name="Schein J.E."/>
            <person name="Shvartsbeyn A."/>
            <person name="Shin H."/>
            <person name="Shumway M."/>
            <person name="Specht C.A."/>
            <person name="Suh B.B."/>
            <person name="Tenney A."/>
            <person name="Utterback T.R."/>
            <person name="Wickes B.L."/>
            <person name="Wortman J.R."/>
            <person name="Wye N.H."/>
            <person name="Kronstad J.W."/>
            <person name="Lodge J.K."/>
            <person name="Heitman J."/>
            <person name="Davis R.W."/>
            <person name="Fraser C.M."/>
            <person name="Hyman R.W."/>
        </authorList>
    </citation>
    <scope>NUCLEOTIDE SEQUENCE [LARGE SCALE GENOMIC DNA]</scope>
    <source>
        <strain evidence="4">JEC21 / ATCC MYA-565</strain>
    </source>
</reference>
<dbReference type="OrthoDB" id="2596830at2759"/>
<feature type="compositionally biased region" description="Basic and acidic residues" evidence="1">
    <location>
        <begin position="44"/>
        <end position="61"/>
    </location>
</feature>
<feature type="region of interest" description="Disordered" evidence="1">
    <location>
        <begin position="745"/>
        <end position="868"/>
    </location>
</feature>
<feature type="region of interest" description="Disordered" evidence="1">
    <location>
        <begin position="681"/>
        <end position="718"/>
    </location>
</feature>
<feature type="compositionally biased region" description="Low complexity" evidence="1">
    <location>
        <begin position="346"/>
        <end position="361"/>
    </location>
</feature>
<evidence type="ECO:0000313" key="3">
    <source>
        <dbReference type="EMBL" id="AAW43919.2"/>
    </source>
</evidence>
<feature type="compositionally biased region" description="Low complexity" evidence="1">
    <location>
        <begin position="602"/>
        <end position="613"/>
    </location>
</feature>
<feature type="compositionally biased region" description="Basic and acidic residues" evidence="1">
    <location>
        <begin position="182"/>
        <end position="208"/>
    </location>
</feature>
<feature type="compositionally biased region" description="Basic and acidic residues" evidence="1">
    <location>
        <begin position="166"/>
        <end position="175"/>
    </location>
</feature>
<feature type="compositionally biased region" description="Basic and acidic residues" evidence="1">
    <location>
        <begin position="438"/>
        <end position="451"/>
    </location>
</feature>
<sequence length="1330" mass="148708">MLAHGKRPSALVGGFETSSEEESLPDGARTSSSGTGMTTPHRPSSRDVSHSDSTWRPEPPSKRSQGVVLPSSATGQVSRTSGTAREGRLDKRPKRKTSKDTADRPPSRTSRRSPSLRSHLSARSDGGHAAQNGLAARGRTASSRSQHDPAARPNRQSSMSSANSKPVDRLKHGGERTSSPEGRWKDKGKGRDTTAERNVEESDRDREQQPSTADTLTESLGLTGSGPNIKDASLNTDQIHSLLSDSDLASAIRLMNDNKAISPRVPFSSCATDPYNHGTTSTVDPPSHVSPYLVSAPPPLTNDSPNSHGRERSVSAVSSISPATPTTWSPHFRSTFEVPDGHGLGVQRQRQRSVSRASMSAELPGGHVPFTHHLPVVPQADEEDSDDRSTQAASGTLETAQPVQQQSFLHENNNNKKKKGGNNRKGALSSLFHFGRRGSNDSNDRSPRLKEKEHLWRTDRYSEEHAKDREAREREEEMRRIEWERRQEEIMQDRRYRALTQVAAHPNAERLAYRTGAHLRAYYQHVYDCIENPPRLNFPKMLRWLTETDKQNALRAQYYAASHHQGDADHAHEQPNARSIGSSSRVDLSGSQRSVGSGRTHSVSSNRRSNDVSPQKRVPDLVIPHRGWRYTVDDIQAFRDSGGVVNYFVPPRQVRACNDELNEEEASASPQTVANRVEHSLNRTYGQRALTPQSQSKDIDRHRDDNSSAAGSSKKGHLHEFSLRTANNTASNVSLADMDQGMREANLSRSTSFDTGGDKSISGRRDHRVSHRSHQSLSAVGHSSLSHALKQPFEKLSSVTKKQRTMPHFHPYGDRESGQTNDFAPSSDHPGVALSGLSPSPQRAGLVSRDSMGSVTNRSSSLGHARNNVNRLKEPSFFKRHGLTGHESVTDEEGGRLKLFIKGTRKIGLDDHKKRQGKDCTGDLVECRNEELKEAERIYAREQQFKNNQLQAEEEKAKVTKAEEAALTKILDLEKDIYQERAQHLATAKDRLAIVNSNIHIIDESMRQYLAQIDFARDEAKISMDLETDWSMVEPLYTKYNRRRSVESDELRDTVPPLRSFGSGDSNSDGGRSQSGPVARRNRFQTSSRSGSGPMPKRTLSLQNSIALHHIDPLQARHHPRRTYLAPDGLTRVDPVRHAELMIAFGKKREEEVGKEKEDMAKEMEKMIGQIEAMIRQKEEVRHWVADVLERVGNAKTQLERFRSQENSFLDIVHFAEQRDRLVDSITKGLGFTIRVAWYVFQWIKVPCKIIKMFFHPIWFIATLIFSVLSLPWTALKQVTGRDSPNSIDASEDPAVGRQRRRRGISVMWLTGSALSCVIAMFFWYYGTDG</sequence>
<dbReference type="VEuPathDB" id="FungiDB:CNE01980"/>
<feature type="transmembrane region" description="Helical" evidence="2">
    <location>
        <begin position="1307"/>
        <end position="1326"/>
    </location>
</feature>
<name>Q5KGX8_CRYD1</name>
<feature type="region of interest" description="Disordered" evidence="1">
    <location>
        <begin position="1045"/>
        <end position="1099"/>
    </location>
</feature>
<feature type="transmembrane region" description="Helical" evidence="2">
    <location>
        <begin position="1254"/>
        <end position="1276"/>
    </location>
</feature>
<feature type="compositionally biased region" description="Basic and acidic residues" evidence="1">
    <location>
        <begin position="564"/>
        <end position="575"/>
    </location>
</feature>
<feature type="compositionally biased region" description="Basic and acidic residues" evidence="1">
    <location>
        <begin position="697"/>
        <end position="706"/>
    </location>
</feature>
<feature type="compositionally biased region" description="Low complexity" evidence="1">
    <location>
        <begin position="112"/>
        <end position="124"/>
    </location>
</feature>
<feature type="region of interest" description="Disordered" evidence="1">
    <location>
        <begin position="560"/>
        <end position="618"/>
    </location>
</feature>
<feature type="region of interest" description="Disordered" evidence="1">
    <location>
        <begin position="1"/>
        <end position="232"/>
    </location>
</feature>
<accession>Q5KGX8</accession>
<evidence type="ECO:0000256" key="2">
    <source>
        <dbReference type="SAM" id="Phobius"/>
    </source>
</evidence>
<dbReference type="GeneID" id="3257506"/>
<proteinExistence type="predicted"/>
<protein>
    <submittedName>
        <fullName evidence="3">Uncharacterized protein</fullName>
    </submittedName>
</protein>
<feature type="compositionally biased region" description="Polar residues" evidence="1">
    <location>
        <begin position="209"/>
        <end position="226"/>
    </location>
</feature>
<feature type="compositionally biased region" description="Low complexity" evidence="1">
    <location>
        <begin position="1059"/>
        <end position="1076"/>
    </location>
</feature>
<feature type="compositionally biased region" description="Polar residues" evidence="1">
    <location>
        <begin position="29"/>
        <end position="42"/>
    </location>
</feature>
<feature type="region of interest" description="Disordered" evidence="1">
    <location>
        <begin position="320"/>
        <end position="451"/>
    </location>
</feature>
<keyword evidence="2" id="KW-0472">Membrane</keyword>
<dbReference type="HOGENOM" id="CLU_006330_0_0_1"/>
<dbReference type="InParanoid" id="Q5KGX8"/>
<dbReference type="eggNOG" id="ENOG502RB6F">
    <property type="taxonomic scope" value="Eukaryota"/>
</dbReference>
<feature type="compositionally biased region" description="Polar residues" evidence="1">
    <location>
        <begin position="71"/>
        <end position="83"/>
    </location>
</feature>
<feature type="compositionally biased region" description="Polar residues" evidence="1">
    <location>
        <begin position="682"/>
        <end position="696"/>
    </location>
</feature>
<gene>
    <name evidence="3" type="ordered locus">CNE01980</name>
</gene>
<feature type="compositionally biased region" description="Polar residues" evidence="1">
    <location>
        <begin position="775"/>
        <end position="786"/>
    </location>
</feature>
<dbReference type="RefSeq" id="XP_024512991.1">
    <property type="nucleotide sequence ID" value="XM_024657203.1"/>
</dbReference>
<dbReference type="EMBL" id="AE017345">
    <property type="protein sequence ID" value="AAW43919.2"/>
    <property type="molecule type" value="Genomic_DNA"/>
</dbReference>
<evidence type="ECO:0000256" key="1">
    <source>
        <dbReference type="SAM" id="MobiDB-lite"/>
    </source>
</evidence>
<keyword evidence="2" id="KW-1133">Transmembrane helix</keyword>
<dbReference type="KEGG" id="cne:CNE01980"/>
<feature type="compositionally biased region" description="Polar residues" evidence="1">
    <location>
        <begin position="851"/>
        <end position="868"/>
    </location>
</feature>
<keyword evidence="4" id="KW-1185">Reference proteome</keyword>
<feature type="compositionally biased region" description="Polar residues" evidence="1">
    <location>
        <begin position="320"/>
        <end position="329"/>
    </location>
</feature>
<organism evidence="3 4">
    <name type="scientific">Cryptococcus deneoformans (strain JEC21 / ATCC MYA-565)</name>
    <name type="common">Cryptococcus neoformans var. neoformans serotype D</name>
    <dbReference type="NCBI Taxonomy" id="214684"/>
    <lineage>
        <taxon>Eukaryota</taxon>
        <taxon>Fungi</taxon>
        <taxon>Dikarya</taxon>
        <taxon>Basidiomycota</taxon>
        <taxon>Agaricomycotina</taxon>
        <taxon>Tremellomycetes</taxon>
        <taxon>Tremellales</taxon>
        <taxon>Cryptococcaceae</taxon>
        <taxon>Cryptococcus</taxon>
        <taxon>Cryptococcus neoformans species complex</taxon>
    </lineage>
</organism>
<keyword evidence="2" id="KW-0812">Transmembrane</keyword>
<dbReference type="Proteomes" id="UP000002149">
    <property type="component" value="Chromosome 5"/>
</dbReference>
<feature type="compositionally biased region" description="Polar residues" evidence="1">
    <location>
        <begin position="390"/>
        <end position="411"/>
    </location>
</feature>
<feature type="compositionally biased region" description="Polar residues" evidence="1">
    <location>
        <begin position="576"/>
        <end position="601"/>
    </location>
</feature>
<evidence type="ECO:0000313" key="4">
    <source>
        <dbReference type="Proteomes" id="UP000002149"/>
    </source>
</evidence>
<feature type="compositionally biased region" description="Basic residues" evidence="1">
    <location>
        <begin position="765"/>
        <end position="774"/>
    </location>
</feature>